<sequence length="103" mass="12110">MKLFFWIFILGIVVAFLLALFVWYTDRKNKRSINIHEYLLFFIYCLSVTWLTIMLAVDVNAYIAIQNCNDPMTIQTFFTSIIGQLVLITWSFNSACALLKKKR</sequence>
<name>A0A809NCB2_LACRG</name>
<dbReference type="KEGG" id="lrg:LRHM_1883"/>
<dbReference type="Proteomes" id="UP000002067">
    <property type="component" value="Chromosome"/>
</dbReference>
<reference evidence="1 2" key="1">
    <citation type="journal article" date="2009" name="J. Bacteriol.">
        <title>Complete genome sequence of the probiotic Lactobacillus rhamnosus ATCC 53103.</title>
        <authorList>
            <person name="Morita H."/>
            <person name="Toh H."/>
            <person name="Oshima K."/>
            <person name="Murakami M."/>
            <person name="Taylor T.D."/>
            <person name="Igimi S."/>
            <person name="Hattori M."/>
        </authorList>
    </citation>
    <scope>NUCLEOTIDE SEQUENCE [LARGE SCALE GENOMIC DNA]</scope>
    <source>
        <strain evidence="2">ATCC 53103 / LMG 18243 / GG [Tokyo]</strain>
    </source>
</reference>
<organism evidence="1 2">
    <name type="scientific">Lacticaseibacillus rhamnosus (strain ATCC 53103 / LMG 18243 / GG)</name>
    <name type="common">Lactobacillus rhamnosus</name>
    <dbReference type="NCBI Taxonomy" id="568703"/>
    <lineage>
        <taxon>Bacteria</taxon>
        <taxon>Bacillati</taxon>
        <taxon>Bacillota</taxon>
        <taxon>Bacilli</taxon>
        <taxon>Lactobacillales</taxon>
        <taxon>Lactobacillaceae</taxon>
        <taxon>Lacticaseibacillus</taxon>
    </lineage>
</organism>
<accession>A0A809NCB2</accession>
<dbReference type="EMBL" id="AP011548">
    <property type="protein sequence ID" value="BAI42410.1"/>
    <property type="molecule type" value="Genomic_DNA"/>
</dbReference>
<evidence type="ECO:0000313" key="2">
    <source>
        <dbReference type="Proteomes" id="UP000002067"/>
    </source>
</evidence>
<dbReference type="AlphaFoldDB" id="A0A809NCB2"/>
<gene>
    <name evidence="1" type="ordered locus">LRHM_1883</name>
</gene>
<protein>
    <submittedName>
        <fullName evidence="1">Transposase</fullName>
    </submittedName>
</protein>
<proteinExistence type="predicted"/>
<evidence type="ECO:0000313" key="1">
    <source>
        <dbReference type="EMBL" id="BAI42410.1"/>
    </source>
</evidence>